<protein>
    <submittedName>
        <fullName evidence="1">Tripartite motif-containing protein 2</fullName>
    </submittedName>
</protein>
<dbReference type="PANTHER" id="PTHR24104">
    <property type="entry name" value="E3 UBIQUITIN-PROTEIN LIGASE NHLRC1-RELATED"/>
    <property type="match status" value="1"/>
</dbReference>
<dbReference type="EMBL" id="JH816686">
    <property type="protein sequence ID" value="EKC27571.1"/>
    <property type="molecule type" value="Genomic_DNA"/>
</dbReference>
<dbReference type="PANTHER" id="PTHR24104:SF57">
    <property type="entry name" value="BEE-MILK PROTEIN"/>
    <property type="match status" value="1"/>
</dbReference>
<gene>
    <name evidence="1" type="ORF">CGI_10017577</name>
</gene>
<dbReference type="GO" id="GO:0043161">
    <property type="term" value="P:proteasome-mediated ubiquitin-dependent protein catabolic process"/>
    <property type="evidence" value="ECO:0007669"/>
    <property type="project" value="TreeGrafter"/>
</dbReference>
<organism evidence="1">
    <name type="scientific">Magallana gigas</name>
    <name type="common">Pacific oyster</name>
    <name type="synonym">Crassostrea gigas</name>
    <dbReference type="NCBI Taxonomy" id="29159"/>
    <lineage>
        <taxon>Eukaryota</taxon>
        <taxon>Metazoa</taxon>
        <taxon>Spiralia</taxon>
        <taxon>Lophotrochozoa</taxon>
        <taxon>Mollusca</taxon>
        <taxon>Bivalvia</taxon>
        <taxon>Autobranchia</taxon>
        <taxon>Pteriomorphia</taxon>
        <taxon>Ostreida</taxon>
        <taxon>Ostreoidea</taxon>
        <taxon>Ostreidae</taxon>
        <taxon>Magallana</taxon>
    </lineage>
</organism>
<evidence type="ECO:0000313" key="1">
    <source>
        <dbReference type="EMBL" id="EKC27571.1"/>
    </source>
</evidence>
<sequence length="725" mass="81433">MHELVKFIYPRYQQIVSNIPLQKTDLHKNAQKLITAINKHGEDLHREIDIVIQKLKSDLDEMDTTHLAVLNKQGDEITRTISKITQSIADIQKLLDSNDVSHVSAYKSRIAEFRRLPPKLIVSLPSFTPQEINKEQLFQQFGSLSALSIKTEEQVYRSLIDVPQVIKEIKTDYGFPNGVCSVSCLSTNEMWTSGEDKKIRLYNLRGKTMKSIKTKSGNGPYDIAVTKSGGLVYTDYDDRTVNIVKNTQIETLIRLQGWKPRGVCSTSSADLLLVMDSDDYKQTKVVCYSGSTEKQSIQFNDKGQPLYSTGGYNTKYISENRNLDICVSDFIACAVVVVSHAGKLRFTYTGGPSITKGAFKPCGITTDNQSQILTADNNNGCIHILDQDGQFLRYIDNCHLDIPYGLCLDTKDNLFVAEYSTESTASSFFDYGPRVQPTGCASSIKSEEHGYKPLIDVPHVITEIDTEYKDSNKLCSVSCLSDNEIWTCGHDNKMRKYNLRGKQLKSIKTKSGNNPFDIAVTRSGDLVYTDYSDRTVNIVKNTQIQTMIRLQGWRPSGVWSTSSGDLLVVMDSDDYKQTKVVCYSGSTEKQSIQYDDKGQPLYSSRGPKYTSENTWNLDICVSDSGARAVVVVNQAGKLRFTYTGPPSTTKGSFYPCGITTDSQGRILTADLDKHRIHILDQDGQFLRYIDNCHLQEPWGLCVDTRDNLFVAEYITGKVKKIQYLM</sequence>
<dbReference type="AlphaFoldDB" id="K1R1K2"/>
<dbReference type="InParanoid" id="K1R1K2"/>
<dbReference type="PROSITE" id="PS51125">
    <property type="entry name" value="NHL"/>
    <property type="match status" value="1"/>
</dbReference>
<reference evidence="1" key="1">
    <citation type="journal article" date="2012" name="Nature">
        <title>The oyster genome reveals stress adaptation and complexity of shell formation.</title>
        <authorList>
            <person name="Zhang G."/>
            <person name="Fang X."/>
            <person name="Guo X."/>
            <person name="Li L."/>
            <person name="Luo R."/>
            <person name="Xu F."/>
            <person name="Yang P."/>
            <person name="Zhang L."/>
            <person name="Wang X."/>
            <person name="Qi H."/>
            <person name="Xiong Z."/>
            <person name="Que H."/>
            <person name="Xie Y."/>
            <person name="Holland P.W."/>
            <person name="Paps J."/>
            <person name="Zhu Y."/>
            <person name="Wu F."/>
            <person name="Chen Y."/>
            <person name="Wang J."/>
            <person name="Peng C."/>
            <person name="Meng J."/>
            <person name="Yang L."/>
            <person name="Liu J."/>
            <person name="Wen B."/>
            <person name="Zhang N."/>
            <person name="Huang Z."/>
            <person name="Zhu Q."/>
            <person name="Feng Y."/>
            <person name="Mount A."/>
            <person name="Hedgecock D."/>
            <person name="Xu Z."/>
            <person name="Liu Y."/>
            <person name="Domazet-Loso T."/>
            <person name="Du Y."/>
            <person name="Sun X."/>
            <person name="Zhang S."/>
            <person name="Liu B."/>
            <person name="Cheng P."/>
            <person name="Jiang X."/>
            <person name="Li J."/>
            <person name="Fan D."/>
            <person name="Wang W."/>
            <person name="Fu W."/>
            <person name="Wang T."/>
            <person name="Wang B."/>
            <person name="Zhang J."/>
            <person name="Peng Z."/>
            <person name="Li Y."/>
            <person name="Li N."/>
            <person name="Wang J."/>
            <person name="Chen M."/>
            <person name="He Y."/>
            <person name="Tan F."/>
            <person name="Song X."/>
            <person name="Zheng Q."/>
            <person name="Huang R."/>
            <person name="Yang H."/>
            <person name="Du X."/>
            <person name="Chen L."/>
            <person name="Yang M."/>
            <person name="Gaffney P.M."/>
            <person name="Wang S."/>
            <person name="Luo L."/>
            <person name="She Z."/>
            <person name="Ming Y."/>
            <person name="Huang W."/>
            <person name="Zhang S."/>
            <person name="Huang B."/>
            <person name="Zhang Y."/>
            <person name="Qu T."/>
            <person name="Ni P."/>
            <person name="Miao G."/>
            <person name="Wang J."/>
            <person name="Wang Q."/>
            <person name="Steinberg C.E."/>
            <person name="Wang H."/>
            <person name="Li N."/>
            <person name="Qian L."/>
            <person name="Zhang G."/>
            <person name="Li Y."/>
            <person name="Yang H."/>
            <person name="Liu X."/>
            <person name="Wang J."/>
            <person name="Yin Y."/>
            <person name="Wang J."/>
        </authorList>
    </citation>
    <scope>NUCLEOTIDE SEQUENCE [LARGE SCALE GENOMIC DNA]</scope>
    <source>
        <strain evidence="1">05x7-T-G4-1.051#20</strain>
    </source>
</reference>
<dbReference type="SUPFAM" id="SSF101898">
    <property type="entry name" value="NHL repeat"/>
    <property type="match status" value="2"/>
</dbReference>
<dbReference type="InterPro" id="IPR001258">
    <property type="entry name" value="NHL_repeat"/>
</dbReference>
<dbReference type="GO" id="GO:0000209">
    <property type="term" value="P:protein polyubiquitination"/>
    <property type="evidence" value="ECO:0007669"/>
    <property type="project" value="TreeGrafter"/>
</dbReference>
<dbReference type="HOGENOM" id="CLU_381842_0_0_1"/>
<accession>K1R1K2</accession>
<dbReference type="GO" id="GO:0061630">
    <property type="term" value="F:ubiquitin protein ligase activity"/>
    <property type="evidence" value="ECO:0007669"/>
    <property type="project" value="TreeGrafter"/>
</dbReference>
<name>K1R1K2_MAGGI</name>
<dbReference type="InterPro" id="IPR011042">
    <property type="entry name" value="6-blade_b-propeller_TolB-like"/>
</dbReference>
<dbReference type="Gene3D" id="2.120.10.30">
    <property type="entry name" value="TolB, C-terminal domain"/>
    <property type="match status" value="3"/>
</dbReference>
<proteinExistence type="predicted"/>
<dbReference type="InterPro" id="IPR050952">
    <property type="entry name" value="TRIM-NHL_E3_ligases"/>
</dbReference>